<evidence type="ECO:0000313" key="6">
    <source>
        <dbReference type="Proteomes" id="UP000182762"/>
    </source>
</evidence>
<dbReference type="EMBL" id="FOXX01000017">
    <property type="protein sequence ID" value="SFQ86021.1"/>
    <property type="molecule type" value="Genomic_DNA"/>
</dbReference>
<evidence type="ECO:0000313" key="5">
    <source>
        <dbReference type="EMBL" id="SFQ86021.1"/>
    </source>
</evidence>
<keyword evidence="3" id="KW-1133">Transmembrane helix</keyword>
<dbReference type="InterPro" id="IPR024188">
    <property type="entry name" value="GltB"/>
</dbReference>
<feature type="transmembrane region" description="Helical" evidence="3">
    <location>
        <begin position="6"/>
        <end position="28"/>
    </location>
</feature>
<dbReference type="InterPro" id="IPR013785">
    <property type="entry name" value="Aldolase_TIM"/>
</dbReference>
<keyword evidence="6" id="KW-1185">Reference proteome</keyword>
<dbReference type="RefSeq" id="WP_061802959.1">
    <property type="nucleotide sequence ID" value="NZ_FOXX01000017.1"/>
</dbReference>
<dbReference type="CDD" id="cd02808">
    <property type="entry name" value="GltS_FMN"/>
    <property type="match status" value="1"/>
</dbReference>
<dbReference type="Pfam" id="PF01645">
    <property type="entry name" value="Glu_synthase"/>
    <property type="match status" value="1"/>
</dbReference>
<comment type="similarity">
    <text evidence="1 2">Belongs to the glutamate synthase family.</text>
</comment>
<accession>A0A1I6BYL0</accession>
<gene>
    <name evidence="5" type="ORF">SAMN02745910_04542</name>
</gene>
<evidence type="ECO:0000256" key="1">
    <source>
        <dbReference type="ARBA" id="ARBA00009716"/>
    </source>
</evidence>
<dbReference type="Gene3D" id="3.20.20.70">
    <property type="entry name" value="Aldolase class I"/>
    <property type="match status" value="1"/>
</dbReference>
<keyword evidence="3" id="KW-0812">Transmembrane</keyword>
<keyword evidence="3" id="KW-0472">Membrane</keyword>
<dbReference type="PANTHER" id="PTHR43819">
    <property type="entry name" value="ARCHAEAL-TYPE GLUTAMATE SYNTHASE [NADPH]"/>
    <property type="match status" value="1"/>
</dbReference>
<proteinExistence type="inferred from homology"/>
<sequence length="524" mass="58323">MGWTITILVGVLLLLLLIPGAIFLWIYIRDEKQKEHSVLRNFPVLGKVRYILEKIGPEMRQYLFHNDNESKPFSRIEYEQTMKSAKYKSRLIGFGSEREFERPGYYIANSLFPAQREELKVDNNQKVKTKVYKIDEDNLLRRKEYQKEVEASPYLLHEDDVQIIGEHTCEKPFYVKGNVGQSAMSYGSLGDRAITALSKGLKLAGGTWMNTGEGGLSPHHLKGGADIICQIGPGLFGVRTKDGEFSWEEFKKKSEIKELKAFELKLAQGAKTRGGHVDGRKVTDEIAEIRQVEAGESIDSPNRFKQFSSREGMLDFIEKLRSIGGKPVGVKLVVGNVKELEELIAYIAKSGRSPDFFTIDGGEGGTGASYSELADAAGLPIYTALPIVDDLLRKYGVRDKVKVFASGKLLTPDKIAVALAMGADFVNVARGMMFSVGCIRAQVCHTNNCPVGVATTDPKLQQALIVEEKLFRVCNYILSLREGLYNLASAAGITSPVHFSREHIVFKDEKGNIEKQEKRAKVSS</sequence>
<dbReference type="PIRSF" id="PIRSF500060">
    <property type="entry name" value="UCP500060"/>
    <property type="match status" value="1"/>
</dbReference>
<evidence type="ECO:0000256" key="3">
    <source>
        <dbReference type="SAM" id="Phobius"/>
    </source>
</evidence>
<dbReference type="InterPro" id="IPR027283">
    <property type="entry name" value="YerD"/>
</dbReference>
<dbReference type="GeneID" id="93713075"/>
<organism evidence="5 6">
    <name type="scientific">Priestia endophytica DSM 13796</name>
    <dbReference type="NCBI Taxonomy" id="1121089"/>
    <lineage>
        <taxon>Bacteria</taxon>
        <taxon>Bacillati</taxon>
        <taxon>Bacillota</taxon>
        <taxon>Bacilli</taxon>
        <taxon>Bacillales</taxon>
        <taxon>Bacillaceae</taxon>
        <taxon>Priestia</taxon>
    </lineage>
</organism>
<evidence type="ECO:0000256" key="2">
    <source>
        <dbReference type="PIRNR" id="PIRNR006429"/>
    </source>
</evidence>
<dbReference type="PIRSF" id="PIRSF006429">
    <property type="entry name" value="GOGAT_lg_2"/>
    <property type="match status" value="1"/>
</dbReference>
<dbReference type="Proteomes" id="UP000182762">
    <property type="component" value="Unassembled WGS sequence"/>
</dbReference>
<reference evidence="5 6" key="1">
    <citation type="submission" date="2016-10" db="EMBL/GenBank/DDBJ databases">
        <authorList>
            <person name="Varghese N."/>
            <person name="Submissions S."/>
        </authorList>
    </citation>
    <scope>NUCLEOTIDE SEQUENCE [LARGE SCALE GENOMIC DNA]</scope>
    <source>
        <strain evidence="5 6">DSM 13796</strain>
    </source>
</reference>
<evidence type="ECO:0000259" key="4">
    <source>
        <dbReference type="Pfam" id="PF01645"/>
    </source>
</evidence>
<dbReference type="SUPFAM" id="SSF51395">
    <property type="entry name" value="FMN-linked oxidoreductases"/>
    <property type="match status" value="1"/>
</dbReference>
<protein>
    <submittedName>
        <fullName evidence="5">Glutamate synthase domain-containing protein 2</fullName>
    </submittedName>
</protein>
<name>A0A1I6BYL0_9BACI</name>
<dbReference type="PANTHER" id="PTHR43819:SF1">
    <property type="entry name" value="ARCHAEAL-TYPE GLUTAMATE SYNTHASE [NADPH]"/>
    <property type="match status" value="1"/>
</dbReference>
<feature type="domain" description="Glutamate synthase" evidence="4">
    <location>
        <begin position="117"/>
        <end position="493"/>
    </location>
</feature>
<comment type="caution">
    <text evidence="5">The sequence shown here is derived from an EMBL/GenBank/DDBJ whole genome shotgun (WGS) entry which is preliminary data.</text>
</comment>
<dbReference type="InterPro" id="IPR002932">
    <property type="entry name" value="Glu_synthdom"/>
</dbReference>